<keyword evidence="8" id="KW-0630">Potassium</keyword>
<keyword evidence="7" id="KW-0812">Transmembrane</keyword>
<dbReference type="GO" id="GO:1990573">
    <property type="term" value="P:potassium ion import across plasma membrane"/>
    <property type="evidence" value="ECO:0007669"/>
    <property type="project" value="TreeGrafter"/>
</dbReference>
<keyword evidence="19" id="KW-1185">Reference proteome</keyword>
<evidence type="ECO:0000256" key="4">
    <source>
        <dbReference type="ARBA" id="ARBA00022475"/>
    </source>
</evidence>
<comment type="similarity">
    <text evidence="2">Belongs to the X(+)/potassium ATPases subunit beta family.</text>
</comment>
<sequence length="152" mass="17489">MSTDFRISTHAQYNSRTLASAAFFMRMRCSYNDSTQVAKNDACVPDQYFIQEDSGEVRNNPKRSCQFNRTMLGSCSGLQDRTYGYQDGKPCVLIKLNRVNYSQPLVAVKFLDLSFNTDFNVECKINSSTQFKISERDKFAGRVIFKLRINKE</sequence>
<dbReference type="EMBL" id="QBIY01013311">
    <property type="protein sequence ID" value="RXN08451.1"/>
    <property type="molecule type" value="Genomic_DNA"/>
</dbReference>
<comment type="subcellular location">
    <subcellularLocation>
        <location evidence="1">Cell membrane</location>
        <topology evidence="1">Single-pass type II membrane protein</topology>
    </subcellularLocation>
</comment>
<dbReference type="PANTHER" id="PTHR11523">
    <property type="entry name" value="SODIUM/POTASSIUM-DEPENDENT ATPASE BETA SUBUNIT"/>
    <property type="match status" value="1"/>
</dbReference>
<evidence type="ECO:0007829" key="20">
    <source>
        <dbReference type="PeptideAtlas" id="A0A498LK47"/>
    </source>
</evidence>
<dbReference type="Pfam" id="PF00287">
    <property type="entry name" value="Na_K-ATPase"/>
    <property type="match status" value="1"/>
</dbReference>
<evidence type="ECO:0000256" key="5">
    <source>
        <dbReference type="ARBA" id="ARBA00022538"/>
    </source>
</evidence>
<evidence type="ECO:0000313" key="18">
    <source>
        <dbReference type="EMBL" id="RXN08451.1"/>
    </source>
</evidence>
<dbReference type="GO" id="GO:0005890">
    <property type="term" value="C:sodium:potassium-exchanging ATPase complex"/>
    <property type="evidence" value="ECO:0007669"/>
    <property type="project" value="InterPro"/>
</dbReference>
<evidence type="ECO:0000256" key="13">
    <source>
        <dbReference type="ARBA" id="ARBA00023136"/>
    </source>
</evidence>
<dbReference type="GO" id="GO:0030007">
    <property type="term" value="P:intracellular potassium ion homeostasis"/>
    <property type="evidence" value="ECO:0007669"/>
    <property type="project" value="TreeGrafter"/>
</dbReference>
<evidence type="ECO:0000256" key="1">
    <source>
        <dbReference type="ARBA" id="ARBA00004401"/>
    </source>
</evidence>
<gene>
    <name evidence="18" type="ORF">ROHU_031873</name>
</gene>
<dbReference type="Proteomes" id="UP000290572">
    <property type="component" value="Unassembled WGS sequence"/>
</dbReference>
<keyword evidence="20" id="KW-1267">Proteomics identification</keyword>
<keyword evidence="16" id="KW-0739">Sodium transport</keyword>
<dbReference type="PANTHER" id="PTHR11523:SF26">
    <property type="entry name" value="SODIUM_POTASSIUM-TRANSPORTING ATPASE SUBUNIT BETA-2"/>
    <property type="match status" value="1"/>
</dbReference>
<keyword evidence="4" id="KW-1003">Cell membrane</keyword>
<evidence type="ECO:0000256" key="6">
    <source>
        <dbReference type="ARBA" id="ARBA00022607"/>
    </source>
</evidence>
<evidence type="ECO:0000256" key="10">
    <source>
        <dbReference type="ARBA" id="ARBA00022989"/>
    </source>
</evidence>
<reference evidence="18 19" key="1">
    <citation type="submission" date="2018-03" db="EMBL/GenBank/DDBJ databases">
        <title>Draft genome sequence of Rohu Carp (Labeo rohita).</title>
        <authorList>
            <person name="Das P."/>
            <person name="Kushwaha B."/>
            <person name="Joshi C.G."/>
            <person name="Kumar D."/>
            <person name="Nagpure N.S."/>
            <person name="Sahoo L."/>
            <person name="Das S.P."/>
            <person name="Bit A."/>
            <person name="Patnaik S."/>
            <person name="Meher P.K."/>
            <person name="Jayasankar P."/>
            <person name="Koringa P.G."/>
            <person name="Patel N.V."/>
            <person name="Hinsu A.T."/>
            <person name="Kumar R."/>
            <person name="Pandey M."/>
            <person name="Agarwal S."/>
            <person name="Srivastava S."/>
            <person name="Singh M."/>
            <person name="Iquebal M.A."/>
            <person name="Jaiswal S."/>
            <person name="Angadi U.B."/>
            <person name="Kumar N."/>
            <person name="Raza M."/>
            <person name="Shah T.M."/>
            <person name="Rai A."/>
            <person name="Jena J.K."/>
        </authorList>
    </citation>
    <scope>NUCLEOTIDE SEQUENCE [LARGE SCALE GENOMIC DNA]</scope>
    <source>
        <strain evidence="18">DASCIFA01</strain>
        <tissue evidence="18">Testis</tissue>
    </source>
</reference>
<keyword evidence="6" id="KW-0740">Sodium/potassium transport</keyword>
<keyword evidence="10" id="KW-1133">Transmembrane helix</keyword>
<keyword evidence="14" id="KW-1015">Disulfide bond</keyword>
<evidence type="ECO:0000256" key="12">
    <source>
        <dbReference type="ARBA" id="ARBA00023065"/>
    </source>
</evidence>
<evidence type="ECO:0000256" key="9">
    <source>
        <dbReference type="ARBA" id="ARBA00022968"/>
    </source>
</evidence>
<evidence type="ECO:0000256" key="11">
    <source>
        <dbReference type="ARBA" id="ARBA00023053"/>
    </source>
</evidence>
<evidence type="ECO:0000256" key="7">
    <source>
        <dbReference type="ARBA" id="ARBA00022692"/>
    </source>
</evidence>
<evidence type="ECO:0000256" key="17">
    <source>
        <dbReference type="ARBA" id="ARBA00041202"/>
    </source>
</evidence>
<protein>
    <recommendedName>
        <fullName evidence="17">Sodium/potassium-transporting ATPase subunit beta-2</fullName>
    </recommendedName>
</protein>
<evidence type="ECO:0000313" key="19">
    <source>
        <dbReference type="Proteomes" id="UP000290572"/>
    </source>
</evidence>
<organism evidence="18 19">
    <name type="scientific">Labeo rohita</name>
    <name type="common">Indian major carp</name>
    <name type="synonym">Cyprinus rohita</name>
    <dbReference type="NCBI Taxonomy" id="84645"/>
    <lineage>
        <taxon>Eukaryota</taxon>
        <taxon>Metazoa</taxon>
        <taxon>Chordata</taxon>
        <taxon>Craniata</taxon>
        <taxon>Vertebrata</taxon>
        <taxon>Euteleostomi</taxon>
        <taxon>Actinopterygii</taxon>
        <taxon>Neopterygii</taxon>
        <taxon>Teleostei</taxon>
        <taxon>Ostariophysi</taxon>
        <taxon>Cypriniformes</taxon>
        <taxon>Cyprinidae</taxon>
        <taxon>Labeoninae</taxon>
        <taxon>Labeonini</taxon>
        <taxon>Labeo</taxon>
    </lineage>
</organism>
<evidence type="ECO:0000256" key="16">
    <source>
        <dbReference type="ARBA" id="ARBA00023201"/>
    </source>
</evidence>
<keyword evidence="12" id="KW-0406">Ion transport</keyword>
<dbReference type="PROSITE" id="PS00391">
    <property type="entry name" value="ATPASE_NA_K_BETA_2"/>
    <property type="match status" value="1"/>
</dbReference>
<comment type="caution">
    <text evidence="18">The sequence shown here is derived from an EMBL/GenBank/DDBJ whole genome shotgun (WGS) entry which is preliminary data.</text>
</comment>
<dbReference type="STRING" id="84645.A0A498LK47"/>
<keyword evidence="11" id="KW-0915">Sodium</keyword>
<dbReference type="Gene3D" id="2.60.40.1660">
    <property type="entry name" value="Na, k-atpase alpha subunit"/>
    <property type="match status" value="2"/>
</dbReference>
<dbReference type="InterPro" id="IPR038702">
    <property type="entry name" value="Na/K_ATPase_sub_beta_sf"/>
</dbReference>
<dbReference type="InterPro" id="IPR000402">
    <property type="entry name" value="Na/K_ATPase_sub_beta"/>
</dbReference>
<name>A0A498LK47_LABRO</name>
<keyword evidence="15" id="KW-0325">Glycoprotein</keyword>
<evidence type="ECO:0000256" key="3">
    <source>
        <dbReference type="ARBA" id="ARBA00022448"/>
    </source>
</evidence>
<evidence type="ECO:0000256" key="8">
    <source>
        <dbReference type="ARBA" id="ARBA00022958"/>
    </source>
</evidence>
<evidence type="ECO:0000256" key="14">
    <source>
        <dbReference type="ARBA" id="ARBA00023157"/>
    </source>
</evidence>
<dbReference type="AlphaFoldDB" id="A0A498LK47"/>
<accession>A0A498LK47</accession>
<evidence type="ECO:0000256" key="15">
    <source>
        <dbReference type="ARBA" id="ARBA00023180"/>
    </source>
</evidence>
<dbReference type="GO" id="GO:0001671">
    <property type="term" value="F:ATPase activator activity"/>
    <property type="evidence" value="ECO:0007669"/>
    <property type="project" value="TreeGrafter"/>
</dbReference>
<evidence type="ECO:0000256" key="2">
    <source>
        <dbReference type="ARBA" id="ARBA00005876"/>
    </source>
</evidence>
<keyword evidence="9" id="KW-0735">Signal-anchor</keyword>
<proteinExistence type="evidence at protein level"/>
<keyword evidence="13" id="KW-0472">Membrane</keyword>
<dbReference type="GO" id="GO:0006883">
    <property type="term" value="P:intracellular sodium ion homeostasis"/>
    <property type="evidence" value="ECO:0007669"/>
    <property type="project" value="TreeGrafter"/>
</dbReference>
<dbReference type="GO" id="GO:0036376">
    <property type="term" value="P:sodium ion export across plasma membrane"/>
    <property type="evidence" value="ECO:0007669"/>
    <property type="project" value="TreeGrafter"/>
</dbReference>
<keyword evidence="3" id="KW-0813">Transport</keyword>
<keyword evidence="5" id="KW-0633">Potassium transport</keyword>